<keyword evidence="11" id="KW-1185">Reference proteome</keyword>
<evidence type="ECO:0000313" key="10">
    <source>
        <dbReference type="EMBL" id="GAA4824970.1"/>
    </source>
</evidence>
<dbReference type="EMBL" id="BAABJX010000014">
    <property type="protein sequence ID" value="GAA4824970.1"/>
    <property type="molecule type" value="Genomic_DNA"/>
</dbReference>
<organism evidence="10 11">
    <name type="scientific">Algivirga pacifica</name>
    <dbReference type="NCBI Taxonomy" id="1162670"/>
    <lineage>
        <taxon>Bacteria</taxon>
        <taxon>Pseudomonadati</taxon>
        <taxon>Bacteroidota</taxon>
        <taxon>Cytophagia</taxon>
        <taxon>Cytophagales</taxon>
        <taxon>Flammeovirgaceae</taxon>
        <taxon>Algivirga</taxon>
    </lineage>
</organism>
<evidence type="ECO:0000256" key="4">
    <source>
        <dbReference type="ARBA" id="ARBA00022801"/>
    </source>
</evidence>
<dbReference type="SMART" id="SM00304">
    <property type="entry name" value="HAMP"/>
    <property type="match status" value="1"/>
</dbReference>
<dbReference type="Pfam" id="PF07228">
    <property type="entry name" value="SpoIIE"/>
    <property type="match status" value="1"/>
</dbReference>
<comment type="subcellular location">
    <subcellularLocation>
        <location evidence="1">Cell membrane</location>
        <topology evidence="1">Multi-pass membrane protein</topology>
    </subcellularLocation>
</comment>
<keyword evidence="5 8" id="KW-1133">Transmembrane helix</keyword>
<dbReference type="PROSITE" id="PS50885">
    <property type="entry name" value="HAMP"/>
    <property type="match status" value="1"/>
</dbReference>
<dbReference type="CDD" id="cd18773">
    <property type="entry name" value="PDC1_HK_sensor"/>
    <property type="match status" value="1"/>
</dbReference>
<proteinExistence type="predicted"/>
<sequence length="665" mass="76430">MKFKISLKLTLLCLLLVIFSSALLFFFNNRETQETLKAHIIGELTDASDQGIENIDRFLYERLTDIRLVANDPVLRTVTSSIQIDERLREMNQLNSDLYYSYSYFDLKRRRLADSKGLSIGKQHSLSKYWLPLSKGKELVMDISKSESVGQPVIHFASVVKDKAGKKKGYVVARVVISKLYEVFAVHSGNELWNSTELHMDLLNNEGVLLYSNYNRQGVLKEKYEDVRLLHLMKEEGLSNLEYRGKLVLLSKEKGYQSFKGNDWTLLMSLPLEEVYKPLNKVKQRMILVLLPILLISILLAILMSRYFSKPIIDLSNAADLIGHGHFETEIQVKKRSDELYVLGDNLKRMADNLKKRDEQHRSHREEVQRMNHELQEKLDQIHDHREEIASQNAALEYAFDELDKRSRQQTASINYAKKIQNSMLPEKKDLAKVFPGSYIYYKPRNIVSGDFYWFEKVEREGEEYFVVAAADCTGHGVPGAIMAMLGSNLLTNIVCYGRILDPAEILRRLNRDVRAELHQDRDESQDGMEIAVATFHLTSGELRFAGAGRPLYLFRNGVLQEFKGHRAHIGGSAIYQKKRPLDDLESVSISIEKGDVLYMFSDGFKDQIGGPKQRVFTSKRMRGVLKELHQRSAVEQLEGLDQVYYGWKGELVQTDDILLMGIMI</sequence>
<protein>
    <recommendedName>
        <fullName evidence="9">HAMP domain-containing protein</fullName>
    </recommendedName>
</protein>
<keyword evidence="7" id="KW-0175">Coiled coil</keyword>
<evidence type="ECO:0000256" key="6">
    <source>
        <dbReference type="ARBA" id="ARBA00023136"/>
    </source>
</evidence>
<feature type="coiled-coil region" evidence="7">
    <location>
        <begin position="361"/>
        <end position="395"/>
    </location>
</feature>
<dbReference type="SMART" id="SM00331">
    <property type="entry name" value="PP2C_SIG"/>
    <property type="match status" value="1"/>
</dbReference>
<evidence type="ECO:0000259" key="9">
    <source>
        <dbReference type="PROSITE" id="PS50885"/>
    </source>
</evidence>
<name>A0ABP9D174_9BACT</name>
<keyword evidence="2" id="KW-1003">Cell membrane</keyword>
<dbReference type="Gene3D" id="6.10.340.10">
    <property type="match status" value="1"/>
</dbReference>
<dbReference type="RefSeq" id="WP_345369208.1">
    <property type="nucleotide sequence ID" value="NZ_BAABJX010000014.1"/>
</dbReference>
<dbReference type="InterPro" id="IPR033479">
    <property type="entry name" value="dCache_1"/>
</dbReference>
<dbReference type="Proteomes" id="UP001500298">
    <property type="component" value="Unassembled WGS sequence"/>
</dbReference>
<evidence type="ECO:0000313" key="11">
    <source>
        <dbReference type="Proteomes" id="UP001500298"/>
    </source>
</evidence>
<comment type="caution">
    <text evidence="10">The sequence shown here is derived from an EMBL/GenBank/DDBJ whole genome shotgun (WGS) entry which is preliminary data.</text>
</comment>
<accession>A0ABP9D174</accession>
<dbReference type="SUPFAM" id="SSF158472">
    <property type="entry name" value="HAMP domain-like"/>
    <property type="match status" value="1"/>
</dbReference>
<evidence type="ECO:0000256" key="1">
    <source>
        <dbReference type="ARBA" id="ARBA00004651"/>
    </source>
</evidence>
<evidence type="ECO:0000256" key="2">
    <source>
        <dbReference type="ARBA" id="ARBA00022475"/>
    </source>
</evidence>
<keyword evidence="3 8" id="KW-0812">Transmembrane</keyword>
<dbReference type="InterPro" id="IPR001932">
    <property type="entry name" value="PPM-type_phosphatase-like_dom"/>
</dbReference>
<dbReference type="PANTHER" id="PTHR43156">
    <property type="entry name" value="STAGE II SPORULATION PROTEIN E-RELATED"/>
    <property type="match status" value="1"/>
</dbReference>
<dbReference type="Pfam" id="PF00672">
    <property type="entry name" value="HAMP"/>
    <property type="match status" value="1"/>
</dbReference>
<dbReference type="InterPro" id="IPR036457">
    <property type="entry name" value="PPM-type-like_dom_sf"/>
</dbReference>
<keyword evidence="4" id="KW-0378">Hydrolase</keyword>
<evidence type="ECO:0000256" key="8">
    <source>
        <dbReference type="SAM" id="Phobius"/>
    </source>
</evidence>
<dbReference type="InterPro" id="IPR052016">
    <property type="entry name" value="Bact_Sigma-Reg"/>
</dbReference>
<feature type="domain" description="HAMP" evidence="9">
    <location>
        <begin position="306"/>
        <end position="359"/>
    </location>
</feature>
<dbReference type="InterPro" id="IPR003660">
    <property type="entry name" value="HAMP_dom"/>
</dbReference>
<feature type="transmembrane region" description="Helical" evidence="8">
    <location>
        <begin position="286"/>
        <end position="304"/>
    </location>
</feature>
<evidence type="ECO:0000256" key="3">
    <source>
        <dbReference type="ARBA" id="ARBA00022692"/>
    </source>
</evidence>
<keyword evidence="6 8" id="KW-0472">Membrane</keyword>
<gene>
    <name evidence="10" type="ORF">GCM10023331_06830</name>
</gene>
<dbReference type="PANTHER" id="PTHR43156:SF9">
    <property type="entry name" value="HAMP DOMAIN-CONTAINING PROTEIN"/>
    <property type="match status" value="1"/>
</dbReference>
<reference evidence="11" key="1">
    <citation type="journal article" date="2019" name="Int. J. Syst. Evol. Microbiol.">
        <title>The Global Catalogue of Microorganisms (GCM) 10K type strain sequencing project: providing services to taxonomists for standard genome sequencing and annotation.</title>
        <authorList>
            <consortium name="The Broad Institute Genomics Platform"/>
            <consortium name="The Broad Institute Genome Sequencing Center for Infectious Disease"/>
            <person name="Wu L."/>
            <person name="Ma J."/>
        </authorList>
    </citation>
    <scope>NUCLEOTIDE SEQUENCE [LARGE SCALE GENOMIC DNA]</scope>
    <source>
        <strain evidence="11">JCM 18326</strain>
    </source>
</reference>
<dbReference type="SUPFAM" id="SSF81606">
    <property type="entry name" value="PP2C-like"/>
    <property type="match status" value="1"/>
</dbReference>
<evidence type="ECO:0000256" key="5">
    <source>
        <dbReference type="ARBA" id="ARBA00022989"/>
    </source>
</evidence>
<dbReference type="CDD" id="cd06225">
    <property type="entry name" value="HAMP"/>
    <property type="match status" value="1"/>
</dbReference>
<dbReference type="Gene3D" id="3.60.40.10">
    <property type="entry name" value="PPM-type phosphatase domain"/>
    <property type="match status" value="1"/>
</dbReference>
<dbReference type="Pfam" id="PF02743">
    <property type="entry name" value="dCache_1"/>
    <property type="match status" value="1"/>
</dbReference>
<evidence type="ECO:0000256" key="7">
    <source>
        <dbReference type="SAM" id="Coils"/>
    </source>
</evidence>